<accession>A0A9Q1GH57</accession>
<comment type="caution">
    <text evidence="1">The sequence shown here is derived from an EMBL/GenBank/DDBJ whole genome shotgun (WGS) entry which is preliminary data.</text>
</comment>
<proteinExistence type="predicted"/>
<evidence type="ECO:0000313" key="2">
    <source>
        <dbReference type="Proteomes" id="UP001153076"/>
    </source>
</evidence>
<dbReference type="Proteomes" id="UP001153076">
    <property type="component" value="Unassembled WGS sequence"/>
</dbReference>
<evidence type="ECO:0000313" key="1">
    <source>
        <dbReference type="EMBL" id="KAJ8420521.1"/>
    </source>
</evidence>
<gene>
    <name evidence="1" type="ORF">Cgig2_030502</name>
</gene>
<name>A0A9Q1GH57_9CARY</name>
<dbReference type="OrthoDB" id="1725517at2759"/>
<dbReference type="EMBL" id="JAKOGI010003375">
    <property type="protein sequence ID" value="KAJ8420521.1"/>
    <property type="molecule type" value="Genomic_DNA"/>
</dbReference>
<dbReference type="AlphaFoldDB" id="A0A9Q1GH57"/>
<organism evidence="1 2">
    <name type="scientific">Carnegiea gigantea</name>
    <dbReference type="NCBI Taxonomy" id="171969"/>
    <lineage>
        <taxon>Eukaryota</taxon>
        <taxon>Viridiplantae</taxon>
        <taxon>Streptophyta</taxon>
        <taxon>Embryophyta</taxon>
        <taxon>Tracheophyta</taxon>
        <taxon>Spermatophyta</taxon>
        <taxon>Magnoliopsida</taxon>
        <taxon>eudicotyledons</taxon>
        <taxon>Gunneridae</taxon>
        <taxon>Pentapetalae</taxon>
        <taxon>Caryophyllales</taxon>
        <taxon>Cactineae</taxon>
        <taxon>Cactaceae</taxon>
        <taxon>Cactoideae</taxon>
        <taxon>Echinocereeae</taxon>
        <taxon>Carnegiea</taxon>
    </lineage>
</organism>
<protein>
    <submittedName>
        <fullName evidence="1">Uncharacterized protein</fullName>
    </submittedName>
</protein>
<reference evidence="1" key="1">
    <citation type="submission" date="2022-04" db="EMBL/GenBank/DDBJ databases">
        <title>Carnegiea gigantea Genome sequencing and assembly v2.</title>
        <authorList>
            <person name="Copetti D."/>
            <person name="Sanderson M.J."/>
            <person name="Burquez A."/>
            <person name="Wojciechowski M.F."/>
        </authorList>
    </citation>
    <scope>NUCLEOTIDE SEQUENCE</scope>
    <source>
        <strain evidence="1">SGP5-SGP5p</strain>
        <tissue evidence="1">Aerial part</tissue>
    </source>
</reference>
<sequence length="153" mass="16737">MKMCQDLFNEIYKLPSDLILIMPVPAILVAADDGVAVANVLGAAKPQPAGAEMPGVKQFTPPWLWPKQSQAVGDTFLREALYKLRVVHLHDRTVKLHPVRVTDLAVKGTEAVARSGEHGKLTANWEDPSKVVEQVRPGPYGFITPQGIPIPRT</sequence>
<keyword evidence="2" id="KW-1185">Reference proteome</keyword>